<dbReference type="GO" id="GO:0043024">
    <property type="term" value="F:ribosomal small subunit binding"/>
    <property type="evidence" value="ECO:0007669"/>
    <property type="project" value="TreeGrafter"/>
</dbReference>
<comment type="similarity">
    <text evidence="2">Belongs to the HPF/YfiA ribosome-associated protein family. Short HPF subfamily.</text>
</comment>
<proteinExistence type="inferred from homology"/>
<dbReference type="OrthoDB" id="9795980at2"/>
<comment type="caution">
    <text evidence="7">The sequence shown here is derived from an EMBL/GenBank/DDBJ whole genome shotgun (WGS) entry which is preliminary data.</text>
</comment>
<sequence>MKIDVTGQNIEITTAIRQYAAEKLERIQRHLDQPLDAHMVLRVEKERHHAEAKIPVNGSTLFADATSEDMYAAIDALADKLDRQALRYKDKNNDHHPREARKSEIHNQ</sequence>
<dbReference type="SUPFAM" id="SSF69754">
    <property type="entry name" value="Ribosome binding protein Y (YfiA homologue)"/>
    <property type="match status" value="1"/>
</dbReference>
<dbReference type="Proteomes" id="UP000297890">
    <property type="component" value="Unassembled WGS sequence"/>
</dbReference>
<evidence type="ECO:0000256" key="6">
    <source>
        <dbReference type="SAM" id="MobiDB-lite"/>
    </source>
</evidence>
<comment type="subunit">
    <text evidence="3">Associates exclusively with 100S ribosomes, which are dimers of 70S ribosomes.</text>
</comment>
<evidence type="ECO:0000256" key="2">
    <source>
        <dbReference type="ARBA" id="ARBA00038434"/>
    </source>
</evidence>
<organism evidence="7 8">
    <name type="scientific">Candidatus Macondimonas diazotrophica</name>
    <dbReference type="NCBI Taxonomy" id="2305248"/>
    <lineage>
        <taxon>Bacteria</taxon>
        <taxon>Pseudomonadati</taxon>
        <taxon>Pseudomonadota</taxon>
        <taxon>Gammaproteobacteria</taxon>
        <taxon>Chromatiales</taxon>
        <taxon>Ectothiorhodospiraceae</taxon>
        <taxon>Candidatus Macondimonas</taxon>
    </lineage>
</organism>
<evidence type="ECO:0000256" key="1">
    <source>
        <dbReference type="ARBA" id="ARBA00022845"/>
    </source>
</evidence>
<dbReference type="InterPro" id="IPR003489">
    <property type="entry name" value="RHF/RaiA"/>
</dbReference>
<dbReference type="Gene3D" id="3.30.160.100">
    <property type="entry name" value="Ribosome hibernation promotion factor-like"/>
    <property type="match status" value="1"/>
</dbReference>
<keyword evidence="8" id="KW-1185">Reference proteome</keyword>
<dbReference type="InterPro" id="IPR036567">
    <property type="entry name" value="RHF-like"/>
</dbReference>
<dbReference type="PANTHER" id="PTHR33231:SF1">
    <property type="entry name" value="30S RIBOSOMAL PROTEIN"/>
    <property type="match status" value="1"/>
</dbReference>
<dbReference type="RefSeq" id="WP_135280632.1">
    <property type="nucleotide sequence ID" value="NZ_SRIO01000002.1"/>
</dbReference>
<dbReference type="GO" id="GO:0022627">
    <property type="term" value="C:cytosolic small ribosomal subunit"/>
    <property type="evidence" value="ECO:0007669"/>
    <property type="project" value="TreeGrafter"/>
</dbReference>
<evidence type="ECO:0000256" key="3">
    <source>
        <dbReference type="ARBA" id="ARBA00038695"/>
    </source>
</evidence>
<dbReference type="EMBL" id="SRIO01000002">
    <property type="protein sequence ID" value="TFZ83705.1"/>
    <property type="molecule type" value="Genomic_DNA"/>
</dbReference>
<reference evidence="7 8" key="1">
    <citation type="journal article" date="2019" name="ISME J.">
        <title>Candidatus Macondimonas diazotrophica, a novel gammaproteobacterial genus dominating crude-oil-contaminated coastal sediments.</title>
        <authorList>
            <person name="Karthikeyan S."/>
            <person name="Konstantinidis K."/>
        </authorList>
    </citation>
    <scope>NUCLEOTIDE SEQUENCE [LARGE SCALE GENOMIC DNA]</scope>
    <source>
        <strain evidence="7 8">KTK01</strain>
    </source>
</reference>
<dbReference type="GO" id="GO:0045900">
    <property type="term" value="P:negative regulation of translational elongation"/>
    <property type="evidence" value="ECO:0007669"/>
    <property type="project" value="TreeGrafter"/>
</dbReference>
<evidence type="ECO:0000256" key="4">
    <source>
        <dbReference type="ARBA" id="ARBA00041148"/>
    </source>
</evidence>
<keyword evidence="1" id="KW-0810">Translation regulation</keyword>
<dbReference type="AlphaFoldDB" id="A0A4Z0FB47"/>
<accession>A0A4Z0FB47</accession>
<dbReference type="Pfam" id="PF02482">
    <property type="entry name" value="Ribosomal_S30AE"/>
    <property type="match status" value="1"/>
</dbReference>
<feature type="region of interest" description="Disordered" evidence="6">
    <location>
        <begin position="87"/>
        <end position="108"/>
    </location>
</feature>
<protein>
    <recommendedName>
        <fullName evidence="4">Ribosome hibernation promoting factor</fullName>
    </recommendedName>
    <alternativeName>
        <fullName evidence="5">Hibernation factor HPF</fullName>
    </alternativeName>
</protein>
<dbReference type="CDD" id="cd00552">
    <property type="entry name" value="RaiA"/>
    <property type="match status" value="1"/>
</dbReference>
<dbReference type="NCBIfam" id="TIGR00741">
    <property type="entry name" value="yfiA"/>
    <property type="match status" value="1"/>
</dbReference>
<dbReference type="FunFam" id="3.30.160.100:FF:000001">
    <property type="entry name" value="Ribosome hibernation promoting factor"/>
    <property type="match status" value="1"/>
</dbReference>
<gene>
    <name evidence="7" type="primary">raiA</name>
    <name evidence="7" type="ORF">E4680_01570</name>
</gene>
<evidence type="ECO:0000256" key="5">
    <source>
        <dbReference type="ARBA" id="ARBA00041319"/>
    </source>
</evidence>
<evidence type="ECO:0000313" key="8">
    <source>
        <dbReference type="Proteomes" id="UP000297890"/>
    </source>
</evidence>
<dbReference type="PANTHER" id="PTHR33231">
    <property type="entry name" value="30S RIBOSOMAL PROTEIN"/>
    <property type="match status" value="1"/>
</dbReference>
<name>A0A4Z0FB47_9GAMM</name>
<evidence type="ECO:0000313" key="7">
    <source>
        <dbReference type="EMBL" id="TFZ83705.1"/>
    </source>
</evidence>
<dbReference type="InterPro" id="IPR050574">
    <property type="entry name" value="HPF/YfiA_ribosome-assoc"/>
</dbReference>